<name>A0A7R9C3Z6_9CRUS</name>
<gene>
    <name evidence="1" type="ORF">NMOB1V02_LOCUS13231</name>
</gene>
<sequence>MSCYPTLSSKTHKFNVSSGLIGLMASKLGIRFSDNVRPDLRTWVDLINSSFKLTYVKKEENDEV</sequence>
<proteinExistence type="predicted"/>
<dbReference type="AlphaFoldDB" id="A0A7R9C3Z6"/>
<reference evidence="1" key="1">
    <citation type="submission" date="2020-11" db="EMBL/GenBank/DDBJ databases">
        <authorList>
            <person name="Tran Van P."/>
        </authorList>
    </citation>
    <scope>NUCLEOTIDE SEQUENCE</scope>
</reference>
<keyword evidence="2" id="KW-1185">Reference proteome</keyword>
<feature type="non-terminal residue" evidence="1">
    <location>
        <position position="64"/>
    </location>
</feature>
<dbReference type="EMBL" id="CAJPEX010018128">
    <property type="protein sequence ID" value="CAG0925781.1"/>
    <property type="molecule type" value="Genomic_DNA"/>
</dbReference>
<accession>A0A7R9C3Z6</accession>
<organism evidence="1">
    <name type="scientific">Notodromas monacha</name>
    <dbReference type="NCBI Taxonomy" id="399045"/>
    <lineage>
        <taxon>Eukaryota</taxon>
        <taxon>Metazoa</taxon>
        <taxon>Ecdysozoa</taxon>
        <taxon>Arthropoda</taxon>
        <taxon>Crustacea</taxon>
        <taxon>Oligostraca</taxon>
        <taxon>Ostracoda</taxon>
        <taxon>Podocopa</taxon>
        <taxon>Podocopida</taxon>
        <taxon>Cypridocopina</taxon>
        <taxon>Cypridoidea</taxon>
        <taxon>Cyprididae</taxon>
        <taxon>Notodromas</taxon>
    </lineage>
</organism>
<evidence type="ECO:0000313" key="1">
    <source>
        <dbReference type="EMBL" id="CAD7285629.1"/>
    </source>
</evidence>
<dbReference type="EMBL" id="OA900165">
    <property type="protein sequence ID" value="CAD7285629.1"/>
    <property type="molecule type" value="Genomic_DNA"/>
</dbReference>
<evidence type="ECO:0000313" key="2">
    <source>
        <dbReference type="Proteomes" id="UP000678499"/>
    </source>
</evidence>
<protein>
    <submittedName>
        <fullName evidence="1">Uncharacterized protein</fullName>
    </submittedName>
</protein>
<dbReference type="Proteomes" id="UP000678499">
    <property type="component" value="Unassembled WGS sequence"/>
</dbReference>